<reference evidence="2 3" key="1">
    <citation type="submission" date="2014-12" db="EMBL/GenBank/DDBJ databases">
        <title>Whole genome sequencing of Sphingobium xenophagum OW59.</title>
        <authorList>
            <person name="Ohta Y."/>
            <person name="Nishi S."/>
            <person name="Hatada Y."/>
        </authorList>
    </citation>
    <scope>NUCLEOTIDE SEQUENCE [LARGE SCALE GENOMIC DNA]</scope>
    <source>
        <strain evidence="2 3">OW59</strain>
    </source>
</reference>
<keyword evidence="1" id="KW-1133">Transmembrane helix</keyword>
<proteinExistence type="predicted"/>
<protein>
    <recommendedName>
        <fullName evidence="4">Holin-X, holin superfamily III</fullName>
    </recommendedName>
</protein>
<comment type="caution">
    <text evidence="2">The sequence shown here is derived from an EMBL/GenBank/DDBJ whole genome shotgun (WGS) entry which is preliminary data.</text>
</comment>
<gene>
    <name evidence="2" type="ORF">MBESOW_P2202</name>
</gene>
<dbReference type="AlphaFoldDB" id="A0A401J2T7"/>
<feature type="transmembrane region" description="Helical" evidence="1">
    <location>
        <begin position="42"/>
        <end position="63"/>
    </location>
</feature>
<evidence type="ECO:0008006" key="4">
    <source>
        <dbReference type="Google" id="ProtNLM"/>
    </source>
</evidence>
<evidence type="ECO:0000313" key="3">
    <source>
        <dbReference type="Proteomes" id="UP000290975"/>
    </source>
</evidence>
<accession>A0A401J2T7</accession>
<dbReference type="EMBL" id="BBQY01000008">
    <property type="protein sequence ID" value="GBH30946.1"/>
    <property type="molecule type" value="Genomic_DNA"/>
</dbReference>
<keyword evidence="3" id="KW-1185">Reference proteome</keyword>
<dbReference type="RefSeq" id="WP_130752838.1">
    <property type="nucleotide sequence ID" value="NZ_BBQY01000008.1"/>
</dbReference>
<dbReference type="Proteomes" id="UP000290975">
    <property type="component" value="Unassembled WGS sequence"/>
</dbReference>
<feature type="transmembrane region" description="Helical" evidence="1">
    <location>
        <begin position="69"/>
        <end position="99"/>
    </location>
</feature>
<evidence type="ECO:0000256" key="1">
    <source>
        <dbReference type="SAM" id="Phobius"/>
    </source>
</evidence>
<organism evidence="2 3">
    <name type="scientific">Sphingobium xenophagum</name>
    <dbReference type="NCBI Taxonomy" id="121428"/>
    <lineage>
        <taxon>Bacteria</taxon>
        <taxon>Pseudomonadati</taxon>
        <taxon>Pseudomonadota</taxon>
        <taxon>Alphaproteobacteria</taxon>
        <taxon>Sphingomonadales</taxon>
        <taxon>Sphingomonadaceae</taxon>
        <taxon>Sphingobium</taxon>
    </lineage>
</organism>
<keyword evidence="1" id="KW-0472">Membrane</keyword>
<sequence>MRRTASHPDQLPLGFGKDAEIERMIEARVAIRAEAEAVRWRFRLMIVETLLLTTMVIVTGLVLHQPTAIIARGALLIGATCLSTGILLILLTGLIGKLLSRTRQWRARRSDAILPWRRP</sequence>
<keyword evidence="1" id="KW-0812">Transmembrane</keyword>
<name>A0A401J2T7_SPHXE</name>
<evidence type="ECO:0000313" key="2">
    <source>
        <dbReference type="EMBL" id="GBH30946.1"/>
    </source>
</evidence>